<protein>
    <submittedName>
        <fullName evidence="1">Uncharacterized protein</fullName>
    </submittedName>
</protein>
<dbReference type="EMBL" id="JAUTXU010000114">
    <property type="protein sequence ID" value="KAK3707023.1"/>
    <property type="molecule type" value="Genomic_DNA"/>
</dbReference>
<name>A0ACC3MZH1_9PEZI</name>
<sequence length="1093" mass="121648">MAGKKRRNVSFANEEMEGRQSKRARMDGTGAVKQRKALRGKPQHRRGTAIRPSLDAVVDTQATLLLQSTSLESDIPTSQALPPNEEPQPPGEDHAVRTLQDEIPPTPTQSQNAEVPHVEQATIAGNEEAEDVAPEEEPEQQQLPNDEIDEVHEARAASSKPSKKKKQKAIGKLAEAHKETTEQDLVPATQPSEHEAPAQASATDEHATIFANAEPMDVEMSKADQKAERRHEKKKRRSEARAARQSMQSGDASLRPEVEGSAEQADAVAGLEVSPMLAEVEAIAEASSHEPKRKKRKKNKNKTAELVSAQAVGHEDAQAQDPLEPQIHSEPGAPRHAAEVHQQESNAAPKPKRRKRATEPTTQRHEPTPPMVAESAPASSYEAPPGGLALTPPESPEEGQVDQGTNFVPQQDDNESEHEADYDPQDREGYVDSSKQIDGWLSSQEFPVPPEHEELVQDLPKEVVPSVDDGEEASNPTTSLRKRKRKVSYQEVNEDESKGDNDAVQKDPAERSQRRRRVSKHDSDDSDEYQNEQEPDAGLEPEPSAEPKPPAKAARRKSREPKNIAPPKLVGGSETDPVAMKKYQTAERGTKTGQWSSAEKELADEIFWNVCQVHEISGDVLKANTVDWANIGTFKTEVYEAFPQRSLAAIRKFCQRRFTPHQKGAWTEEEDQALRETYARFPGNWISISDMTGRPAGACRDRWLKYLKDSEARETGPWSTDEEAKLMGVVDECFEVIKANCEEEDVIHTRESLESMIDWATVSKKMEGKRNAKRCREKWNLLKSRRASTAAQPAPVPVAGEPLSKKRRTVEAAYAKLESGDVFDALMDIHVTMSEAGTMDKEFCDESTFWSVVSKQRGDKSKFYGREHGGALRRRAYYGALEQYAGRKSVRAAQGIARKAEAMLARVKKVEGKGKLRLTRAYRVDEYPGGQKKVFEPADMDLEKEEEELAERGTDEKIQSWIEKQEAAKENSKKDLVSKEKEAMPQQRDAQADAVLRKRKRSDGEKPEKGIKARSAKKHRSAAYVVSSDDEAPAGEQVEVPETQEQLDDASEQAVAGAEDEFWDVQSLKAGTPGLSPTEFMARCKTKAKKERR</sequence>
<comment type="caution">
    <text evidence="1">The sequence shown here is derived from an EMBL/GenBank/DDBJ whole genome shotgun (WGS) entry which is preliminary data.</text>
</comment>
<accession>A0ACC3MZH1</accession>
<evidence type="ECO:0000313" key="2">
    <source>
        <dbReference type="Proteomes" id="UP001281147"/>
    </source>
</evidence>
<reference evidence="1" key="1">
    <citation type="submission" date="2023-07" db="EMBL/GenBank/DDBJ databases">
        <title>Black Yeasts Isolated from many extreme environments.</title>
        <authorList>
            <person name="Coleine C."/>
            <person name="Stajich J.E."/>
            <person name="Selbmann L."/>
        </authorList>
    </citation>
    <scope>NUCLEOTIDE SEQUENCE</scope>
    <source>
        <strain evidence="1">CCFEE 5714</strain>
    </source>
</reference>
<dbReference type="Proteomes" id="UP001281147">
    <property type="component" value="Unassembled WGS sequence"/>
</dbReference>
<keyword evidence="2" id="KW-1185">Reference proteome</keyword>
<proteinExistence type="predicted"/>
<gene>
    <name evidence="1" type="ORF">LTR37_012355</name>
</gene>
<organism evidence="1 2">
    <name type="scientific">Vermiconidia calcicola</name>
    <dbReference type="NCBI Taxonomy" id="1690605"/>
    <lineage>
        <taxon>Eukaryota</taxon>
        <taxon>Fungi</taxon>
        <taxon>Dikarya</taxon>
        <taxon>Ascomycota</taxon>
        <taxon>Pezizomycotina</taxon>
        <taxon>Dothideomycetes</taxon>
        <taxon>Dothideomycetidae</taxon>
        <taxon>Mycosphaerellales</taxon>
        <taxon>Extremaceae</taxon>
        <taxon>Vermiconidia</taxon>
    </lineage>
</organism>
<evidence type="ECO:0000313" key="1">
    <source>
        <dbReference type="EMBL" id="KAK3707023.1"/>
    </source>
</evidence>